<dbReference type="RefSeq" id="WP_145056941.1">
    <property type="nucleotide sequence ID" value="NZ_CP036433.1"/>
</dbReference>
<dbReference type="KEGG" id="lcre:Pla8534_58940"/>
<keyword evidence="1" id="KW-1133">Transmembrane helix</keyword>
<dbReference type="Proteomes" id="UP000317648">
    <property type="component" value="Chromosome"/>
</dbReference>
<evidence type="ECO:0008006" key="4">
    <source>
        <dbReference type="Google" id="ProtNLM"/>
    </source>
</evidence>
<keyword evidence="3" id="KW-1185">Reference proteome</keyword>
<name>A0A518E1T6_9BACT</name>
<feature type="transmembrane region" description="Helical" evidence="1">
    <location>
        <begin position="12"/>
        <end position="34"/>
    </location>
</feature>
<gene>
    <name evidence="2" type="ORF">Pla8534_58940</name>
</gene>
<dbReference type="EMBL" id="CP036433">
    <property type="protein sequence ID" value="QDU98033.1"/>
    <property type="molecule type" value="Genomic_DNA"/>
</dbReference>
<accession>A0A518E1T6</accession>
<dbReference type="AlphaFoldDB" id="A0A518E1T6"/>
<organism evidence="2 3">
    <name type="scientific">Lignipirellula cremea</name>
    <dbReference type="NCBI Taxonomy" id="2528010"/>
    <lineage>
        <taxon>Bacteria</taxon>
        <taxon>Pseudomonadati</taxon>
        <taxon>Planctomycetota</taxon>
        <taxon>Planctomycetia</taxon>
        <taxon>Pirellulales</taxon>
        <taxon>Pirellulaceae</taxon>
        <taxon>Lignipirellula</taxon>
    </lineage>
</organism>
<reference evidence="2 3" key="1">
    <citation type="submission" date="2019-02" db="EMBL/GenBank/DDBJ databases">
        <title>Deep-cultivation of Planctomycetes and their phenomic and genomic characterization uncovers novel biology.</title>
        <authorList>
            <person name="Wiegand S."/>
            <person name="Jogler M."/>
            <person name="Boedeker C."/>
            <person name="Pinto D."/>
            <person name="Vollmers J."/>
            <person name="Rivas-Marin E."/>
            <person name="Kohn T."/>
            <person name="Peeters S.H."/>
            <person name="Heuer A."/>
            <person name="Rast P."/>
            <person name="Oberbeckmann S."/>
            <person name="Bunk B."/>
            <person name="Jeske O."/>
            <person name="Meyerdierks A."/>
            <person name="Storesund J.E."/>
            <person name="Kallscheuer N."/>
            <person name="Luecker S."/>
            <person name="Lage O.M."/>
            <person name="Pohl T."/>
            <person name="Merkel B.J."/>
            <person name="Hornburger P."/>
            <person name="Mueller R.-W."/>
            <person name="Bruemmer F."/>
            <person name="Labrenz M."/>
            <person name="Spormann A.M."/>
            <person name="Op den Camp H."/>
            <person name="Overmann J."/>
            <person name="Amann R."/>
            <person name="Jetten M.S.M."/>
            <person name="Mascher T."/>
            <person name="Medema M.H."/>
            <person name="Devos D.P."/>
            <person name="Kaster A.-K."/>
            <person name="Ovreas L."/>
            <person name="Rohde M."/>
            <person name="Galperin M.Y."/>
            <person name="Jogler C."/>
        </authorList>
    </citation>
    <scope>NUCLEOTIDE SEQUENCE [LARGE SCALE GENOMIC DNA]</scope>
    <source>
        <strain evidence="2 3">Pla85_3_4</strain>
    </source>
</reference>
<evidence type="ECO:0000256" key="1">
    <source>
        <dbReference type="SAM" id="Phobius"/>
    </source>
</evidence>
<evidence type="ECO:0000313" key="3">
    <source>
        <dbReference type="Proteomes" id="UP000317648"/>
    </source>
</evidence>
<dbReference type="Pfam" id="PF04341">
    <property type="entry name" value="DUF485"/>
    <property type="match status" value="1"/>
</dbReference>
<protein>
    <recommendedName>
        <fullName evidence="4">Inner membrane protein YjcH</fullName>
    </recommendedName>
</protein>
<evidence type="ECO:0000313" key="2">
    <source>
        <dbReference type="EMBL" id="QDU98033.1"/>
    </source>
</evidence>
<keyword evidence="1" id="KW-0812">Transmembrane</keyword>
<dbReference type="InterPro" id="IPR007436">
    <property type="entry name" value="DUF485"/>
</dbReference>
<proteinExistence type="predicted"/>
<feature type="transmembrane region" description="Helical" evidence="1">
    <location>
        <begin position="46"/>
        <end position="65"/>
    </location>
</feature>
<sequence>MNTFNARLGLLLFFIYLALYSGFVGLAVFAPGILATTPWAGVNLAILYGFALIIAAFALAILYGLTCRDENSSKGGEA</sequence>
<keyword evidence="1" id="KW-0472">Membrane</keyword>